<comment type="caution">
    <text evidence="2">The sequence shown here is derived from an EMBL/GenBank/DDBJ whole genome shotgun (WGS) entry which is preliminary data.</text>
</comment>
<dbReference type="Proteomes" id="UP000292693">
    <property type="component" value="Unassembled WGS sequence"/>
</dbReference>
<sequence>MEDDGHTAVTAVVPLTATATAGSPHSRAEKVRTRCGGKRPASCAAQAAPAVPPTAPAAGSSPNPASGSPSTLPL</sequence>
<reference evidence="2 3" key="1">
    <citation type="submission" date="2017-12" db="EMBL/GenBank/DDBJ databases">
        <title>Population genomics insights into the ecological differentiation and adaptive evolution in streptomycetes.</title>
        <authorList>
            <person name="Li Y."/>
            <person name="Huang Y."/>
        </authorList>
    </citation>
    <scope>NUCLEOTIDE SEQUENCE [LARGE SCALE GENOMIC DNA]</scope>
    <source>
        <strain evidence="2 3">NBRC 100770</strain>
    </source>
</reference>
<feature type="compositionally biased region" description="Low complexity" evidence="1">
    <location>
        <begin position="40"/>
        <end position="49"/>
    </location>
</feature>
<evidence type="ECO:0000313" key="3">
    <source>
        <dbReference type="Proteomes" id="UP000292693"/>
    </source>
</evidence>
<name>A0A8G2DYB8_9ACTN</name>
<gene>
    <name evidence="2" type="ORF">C0Q92_26545</name>
</gene>
<accession>A0A8G2DYB8</accession>
<evidence type="ECO:0000313" key="2">
    <source>
        <dbReference type="EMBL" id="RZE17089.1"/>
    </source>
</evidence>
<dbReference type="AlphaFoldDB" id="A0A8G2DYB8"/>
<evidence type="ECO:0000256" key="1">
    <source>
        <dbReference type="SAM" id="MobiDB-lite"/>
    </source>
</evidence>
<dbReference type="EMBL" id="PKLL01000026">
    <property type="protein sequence ID" value="RZE17089.1"/>
    <property type="molecule type" value="Genomic_DNA"/>
</dbReference>
<organism evidence="2 3">
    <name type="scientific">Streptomyces albidoflavus</name>
    <dbReference type="NCBI Taxonomy" id="1886"/>
    <lineage>
        <taxon>Bacteria</taxon>
        <taxon>Bacillati</taxon>
        <taxon>Actinomycetota</taxon>
        <taxon>Actinomycetes</taxon>
        <taxon>Kitasatosporales</taxon>
        <taxon>Streptomycetaceae</taxon>
        <taxon>Streptomyces</taxon>
        <taxon>Streptomyces albidoflavus group</taxon>
    </lineage>
</organism>
<feature type="region of interest" description="Disordered" evidence="1">
    <location>
        <begin position="15"/>
        <end position="74"/>
    </location>
</feature>
<feature type="compositionally biased region" description="Low complexity" evidence="1">
    <location>
        <begin position="56"/>
        <end position="74"/>
    </location>
</feature>
<proteinExistence type="predicted"/>
<protein>
    <submittedName>
        <fullName evidence="2">Uncharacterized protein</fullName>
    </submittedName>
</protein>